<reference evidence="2 3" key="1">
    <citation type="submission" date="2016-09" db="EMBL/GenBank/DDBJ databases">
        <title>The draft genome of Dichanthelium oligosanthes: A C3 panicoid grass species.</title>
        <authorList>
            <person name="Studer A.J."/>
            <person name="Schnable J.C."/>
            <person name="Brutnell T.P."/>
        </authorList>
    </citation>
    <scope>NUCLEOTIDE SEQUENCE [LARGE SCALE GENOMIC DNA]</scope>
    <source>
        <strain evidence="3">cv. Kellogg 1175</strain>
        <tissue evidence="2">Leaf</tissue>
    </source>
</reference>
<name>A0A1E5WM63_9POAL</name>
<organism evidence="2 3">
    <name type="scientific">Dichanthelium oligosanthes</name>
    <dbReference type="NCBI Taxonomy" id="888268"/>
    <lineage>
        <taxon>Eukaryota</taxon>
        <taxon>Viridiplantae</taxon>
        <taxon>Streptophyta</taxon>
        <taxon>Embryophyta</taxon>
        <taxon>Tracheophyta</taxon>
        <taxon>Spermatophyta</taxon>
        <taxon>Magnoliopsida</taxon>
        <taxon>Liliopsida</taxon>
        <taxon>Poales</taxon>
        <taxon>Poaceae</taxon>
        <taxon>PACMAD clade</taxon>
        <taxon>Panicoideae</taxon>
        <taxon>Panicodae</taxon>
        <taxon>Paniceae</taxon>
        <taxon>Dichantheliinae</taxon>
        <taxon>Dichanthelium</taxon>
    </lineage>
</organism>
<sequence length="407" mass="46005">MDGLRVVRPQRRYIPCREEQDEDRSEVLEKMDAGTRRTKEACVRIDAGERHVTLVRLYEAGVCVGLLDPVSNILTNTLATGSPSGEALEVEAEAEAGVVVDPERLQKMEQLSFDALKALLIYFFTYPAGWEARFCVTSAASARAFEAALGVAAQVAGHPRPEQLARVWMTMSAHLDQALLSLKAVKPHAPRQSLTALRTLFDDKTEDAPSLVLDLRRFWAFGDDRSSHHGKIADMPYQHTRSLRMVLLDTIRSFYLRALARLPRFELRSRYHRSLLMGGHCYGPLDPFSNIILNTIWYDANFPAAEAPVLDVVGPNSLTRLESRSFYGLASFLQTRHHSLSEHEIVQCLIATYASINIYDAEAQEEHQQFQQNLHFFHPSSWHAFYDVIRKAVEQKPCGSIQEPRSL</sequence>
<dbReference type="PANTHER" id="PTHR33120">
    <property type="entry name" value="EXPRESSED PROTEIN-RELATED"/>
    <property type="match status" value="1"/>
</dbReference>
<evidence type="ECO:0000313" key="3">
    <source>
        <dbReference type="Proteomes" id="UP000095767"/>
    </source>
</evidence>
<gene>
    <name evidence="2" type="ORF">BAE44_0000502</name>
</gene>
<comment type="caution">
    <text evidence="2">The sequence shown here is derived from an EMBL/GenBank/DDBJ whole genome shotgun (WGS) entry which is preliminary data.</text>
</comment>
<dbReference type="InterPro" id="IPR046527">
    <property type="entry name" value="PIR2-like_helical"/>
</dbReference>
<dbReference type="Pfam" id="PF20235">
    <property type="entry name" value="PIR2-like_helical"/>
    <property type="match status" value="2"/>
</dbReference>
<feature type="domain" description="PIR2-like helical" evidence="1">
    <location>
        <begin position="249"/>
        <end position="357"/>
    </location>
</feature>
<feature type="domain" description="PIR2-like helical" evidence="1">
    <location>
        <begin position="39"/>
        <end position="139"/>
    </location>
</feature>
<evidence type="ECO:0000313" key="2">
    <source>
        <dbReference type="EMBL" id="OEL38479.1"/>
    </source>
</evidence>
<accession>A0A1E5WM63</accession>
<dbReference type="Proteomes" id="UP000095767">
    <property type="component" value="Unassembled WGS sequence"/>
</dbReference>
<protein>
    <recommendedName>
        <fullName evidence="1">PIR2-like helical domain-containing protein</fullName>
    </recommendedName>
</protein>
<dbReference type="EMBL" id="LWDX02001636">
    <property type="protein sequence ID" value="OEL38479.1"/>
    <property type="molecule type" value="Genomic_DNA"/>
</dbReference>
<evidence type="ECO:0000259" key="1">
    <source>
        <dbReference type="Pfam" id="PF20235"/>
    </source>
</evidence>
<keyword evidence="3" id="KW-1185">Reference proteome</keyword>
<dbReference type="PANTHER" id="PTHR33120:SF5">
    <property type="entry name" value="PIR2-LIKE HELICAL DOMAIN-CONTAINING PROTEIN"/>
    <property type="match status" value="1"/>
</dbReference>
<dbReference type="OrthoDB" id="639207at2759"/>
<dbReference type="AlphaFoldDB" id="A0A1E5WM63"/>
<proteinExistence type="predicted"/>